<evidence type="ECO:0000256" key="2">
    <source>
        <dbReference type="SAM" id="Phobius"/>
    </source>
</evidence>
<proteinExistence type="predicted"/>
<gene>
    <name evidence="3" type="ORF">SAMN04490208_4650</name>
</gene>
<sequence length="448" mass="50836">MTQPLPSIAKKFFSTAASTANLSAADFFRPYIDELRFILEEKGISVLDAHPSIYHTRQDVIDDVMHEVERETKELPEKRRKGYEALLHDAVLWHAVNDRRPQNNGSPFETEYWAVSIDWRLIGFDRAKRAAIRAKLPVVLHPSNLVQLIQFWVPRSPELEESLVDSLRLPLFFQSFDLEDERATLKVLESMSRFENVGDLPESAIRVVLTNRALRARISNIEASNQEVFELVHDELLSHHRNVSQQLEETKAVLDEKEQHLLEERAARSVVEGQQDITAKQIADLESERRMAEQRAQDLENAQTQLQQRLQEANEATNEIQAHRDRAEAAERSLTRIKYVGIFLVLPTLLGVGIYFLSSALTPEMLPVITTDTRVLCLRLFAATLPLTLAFCFSAKYVEPKPHLNSWKLSKFLSWVGTKVIVAPALIAGEGIFTGGTWDGIKALLGIS</sequence>
<reference evidence="3 4" key="1">
    <citation type="submission" date="2016-10" db="EMBL/GenBank/DDBJ databases">
        <authorList>
            <person name="Varghese N."/>
            <person name="Submissions S."/>
        </authorList>
    </citation>
    <scope>NUCLEOTIDE SEQUENCE [LARGE SCALE GENOMIC DNA]</scope>
    <source>
        <strain evidence="3 4">BS2776</strain>
    </source>
</reference>
<dbReference type="RefSeq" id="WP_060550522.1">
    <property type="nucleotide sequence ID" value="NZ_JYLI01000037.1"/>
</dbReference>
<keyword evidence="2" id="KW-1133">Transmembrane helix</keyword>
<keyword evidence="4" id="KW-1185">Reference proteome</keyword>
<dbReference type="GeneID" id="66763649"/>
<dbReference type="Proteomes" id="UP000181903">
    <property type="component" value="Chromosome I"/>
</dbReference>
<keyword evidence="2" id="KW-0472">Membrane</keyword>
<organism evidence="3 4">
    <name type="scientific">Pseudomonas poae</name>
    <dbReference type="NCBI Taxonomy" id="200451"/>
    <lineage>
        <taxon>Bacteria</taxon>
        <taxon>Pseudomonadati</taxon>
        <taxon>Pseudomonadota</taxon>
        <taxon>Gammaproteobacteria</taxon>
        <taxon>Pseudomonadales</taxon>
        <taxon>Pseudomonadaceae</taxon>
        <taxon>Pseudomonas</taxon>
    </lineage>
</organism>
<feature type="transmembrane region" description="Helical" evidence="2">
    <location>
        <begin position="339"/>
        <end position="358"/>
    </location>
</feature>
<evidence type="ECO:0000313" key="4">
    <source>
        <dbReference type="Proteomes" id="UP000181903"/>
    </source>
</evidence>
<dbReference type="EMBL" id="LT629706">
    <property type="protein sequence ID" value="SDO70370.1"/>
    <property type="molecule type" value="Genomic_DNA"/>
</dbReference>
<feature type="coiled-coil region" evidence="1">
    <location>
        <begin position="240"/>
        <end position="333"/>
    </location>
</feature>
<protein>
    <submittedName>
        <fullName evidence="3">Uncharacterized protein</fullName>
    </submittedName>
</protein>
<evidence type="ECO:0000313" key="3">
    <source>
        <dbReference type="EMBL" id="SDO70370.1"/>
    </source>
</evidence>
<feature type="transmembrane region" description="Helical" evidence="2">
    <location>
        <begin position="378"/>
        <end position="398"/>
    </location>
</feature>
<evidence type="ECO:0000256" key="1">
    <source>
        <dbReference type="SAM" id="Coils"/>
    </source>
</evidence>
<accession>A0ABY0S1G3</accession>
<keyword evidence="2" id="KW-0812">Transmembrane</keyword>
<keyword evidence="1" id="KW-0175">Coiled coil</keyword>
<name>A0ABY0S1G3_9PSED</name>